<feature type="region of interest" description="Disordered" evidence="1">
    <location>
        <begin position="283"/>
        <end position="302"/>
    </location>
</feature>
<accession>A0A1J1H0U6</accession>
<evidence type="ECO:0000313" key="3">
    <source>
        <dbReference type="Proteomes" id="UP000220158"/>
    </source>
</evidence>
<dbReference type="EMBL" id="LN835296">
    <property type="protein sequence ID" value="CRG98413.1"/>
    <property type="molecule type" value="Genomic_DNA"/>
</dbReference>
<dbReference type="KEGG" id="prel:PRELSG_0106200"/>
<name>A0A1J1H0U6_PLARL</name>
<evidence type="ECO:0000313" key="2">
    <source>
        <dbReference type="EMBL" id="CRG98413.1"/>
    </source>
</evidence>
<gene>
    <name evidence="2" type="ORF">PRELSG_0106200</name>
</gene>
<dbReference type="OrthoDB" id="378019at2759"/>
<dbReference type="VEuPathDB" id="PlasmoDB:PRELSG_0106200"/>
<evidence type="ECO:0000256" key="1">
    <source>
        <dbReference type="SAM" id="MobiDB-lite"/>
    </source>
</evidence>
<dbReference type="GeneID" id="39734312"/>
<dbReference type="Proteomes" id="UP000220158">
    <property type="component" value="Chromosome 1"/>
</dbReference>
<dbReference type="RefSeq" id="XP_028531423.1">
    <property type="nucleotide sequence ID" value="XM_028678568.1"/>
</dbReference>
<proteinExistence type="predicted"/>
<dbReference type="AlphaFoldDB" id="A0A1J1H0U6"/>
<keyword evidence="3" id="KW-1185">Reference proteome</keyword>
<reference evidence="2 3" key="1">
    <citation type="submission" date="2015-04" db="EMBL/GenBank/DDBJ databases">
        <authorList>
            <consortium name="Pathogen Informatics"/>
        </authorList>
    </citation>
    <scope>NUCLEOTIDE SEQUENCE [LARGE SCALE GENOMIC DNA]</scope>
    <source>
        <strain evidence="2 3">SGS1</strain>
    </source>
</reference>
<organism evidence="2 3">
    <name type="scientific">Plasmodium relictum</name>
    <dbReference type="NCBI Taxonomy" id="85471"/>
    <lineage>
        <taxon>Eukaryota</taxon>
        <taxon>Sar</taxon>
        <taxon>Alveolata</taxon>
        <taxon>Apicomplexa</taxon>
        <taxon>Aconoidasida</taxon>
        <taxon>Haemosporida</taxon>
        <taxon>Plasmodiidae</taxon>
        <taxon>Plasmodium</taxon>
        <taxon>Plasmodium (Haemamoeba)</taxon>
    </lineage>
</organism>
<feature type="compositionally biased region" description="Basic and acidic residues" evidence="1">
    <location>
        <begin position="287"/>
        <end position="296"/>
    </location>
</feature>
<protein>
    <submittedName>
        <fullName evidence="2">Uncharacterized protein</fullName>
    </submittedName>
</protein>
<sequence length="843" mass="102423">MNITIKESLEHVCDVFNYFGIEYITAELLRRGKNDKKVKRRKVIIKYCFLINDLCLLYCFEFKRKFKPTYNEYIKKEILKVEEKFIKNNKRKNDMNEKKEDIEGLEDDDEEYFYEELDEDVNYFEDFYIISPLVIILLEYFQYPRLYHLIKCNFQMAKELLLCIGFLIDSIKLFENFDKRQPFYEKFFQNLCNNKKNIHKSTEKVDEHNNEEYEFYHFINEAMLLLSNRPYDLEVFECKYFYNFLQKLKKKKDIDEDQMANAEEKKKNKKEYEQKEENLALKKKKKREIEEEKEHNDDEGEKEENFNLDEYIHYDYSKYQENFLKFYSNKKYNDENDLYFDHNNNIYLVDITRNINKNCSKLIQLQNKISLNLSKLQNYDKTRLMLFHKFSELISTFTEPHNAVINLNNVKENYKLDKLHNGRKIDLSNNILFSVITDNEKEIKNVESKKLHNMINNNNNNKKNSFNRQTSSSSDYIEFLDNINYDFLNDKITINEFYVLNDISLYNKVIHIYKNGIDFFHFEQLRAVFWIWIQSIFSETLVLNERIEKSNEDKADINFYDINNNKFFYDNIEYRKNDDNLHLHVLSDLNDFEKNYKLLKEYLMHKGCTTGYNKISRNEKDLYTNKFNSITKYVNNLHIEFEAFYNYKKKSKNLNNEVFIEFLEEKKKNMVINSNVEREDYTNLANIVNKHLISIDKILKYQPILDFSQIVEGIKQQNFIRTIVDINKIELNDWNNMYAYHKKEKHKNNKQNIDSPGSNYIINLMSNSNYRINEKPSTYASTIFKYSDQFISNNDIYTFSDNIHKKNEEYSDFVKNKLDICTHNFYHILRKVEKYMNCVTYNL</sequence>